<evidence type="ECO:0000256" key="2">
    <source>
        <dbReference type="ARBA" id="ARBA00004167"/>
    </source>
</evidence>
<evidence type="ECO:0000256" key="1">
    <source>
        <dbReference type="ARBA" id="ARBA00004123"/>
    </source>
</evidence>
<dbReference type="PANTHER" id="PTHR31744">
    <property type="entry name" value="PROTEIN CUP-SHAPED COTYLEDON 2-RELATED"/>
    <property type="match status" value="1"/>
</dbReference>
<keyword evidence="3" id="KW-0812">Transmembrane</keyword>
<dbReference type="Gramene" id="KCW87962">
    <property type="protein sequence ID" value="KCW87962"/>
    <property type="gene ID" value="EUGRSUZ_A00368"/>
</dbReference>
<organism evidence="12">
    <name type="scientific">Eucalyptus grandis</name>
    <name type="common">Flooded gum</name>
    <dbReference type="NCBI Taxonomy" id="71139"/>
    <lineage>
        <taxon>Eukaryota</taxon>
        <taxon>Viridiplantae</taxon>
        <taxon>Streptophyta</taxon>
        <taxon>Embryophyta</taxon>
        <taxon>Tracheophyta</taxon>
        <taxon>Spermatophyta</taxon>
        <taxon>Magnoliopsida</taxon>
        <taxon>eudicotyledons</taxon>
        <taxon>Gunneridae</taxon>
        <taxon>Pentapetalae</taxon>
        <taxon>rosids</taxon>
        <taxon>malvids</taxon>
        <taxon>Myrtales</taxon>
        <taxon>Myrtaceae</taxon>
        <taxon>Myrtoideae</taxon>
        <taxon>Eucalypteae</taxon>
        <taxon>Eucalyptus</taxon>
    </lineage>
</organism>
<evidence type="ECO:0000256" key="3">
    <source>
        <dbReference type="ARBA" id="ARBA00022692"/>
    </source>
</evidence>
<dbReference type="Gene3D" id="2.170.150.80">
    <property type="entry name" value="NAC domain"/>
    <property type="match status" value="1"/>
</dbReference>
<evidence type="ECO:0000256" key="4">
    <source>
        <dbReference type="ARBA" id="ARBA00022989"/>
    </source>
</evidence>
<dbReference type="STRING" id="71139.A0A059DBN1"/>
<keyword evidence="10" id="KW-0539">Nucleus</keyword>
<dbReference type="KEGG" id="egr:104451638"/>
<dbReference type="OrthoDB" id="1618850at2759"/>
<dbReference type="GO" id="GO:0006355">
    <property type="term" value="P:regulation of DNA-templated transcription"/>
    <property type="evidence" value="ECO:0007669"/>
    <property type="project" value="InterPro"/>
</dbReference>
<evidence type="ECO:0000256" key="7">
    <source>
        <dbReference type="ARBA" id="ARBA00023136"/>
    </source>
</evidence>
<dbReference type="GO" id="GO:0005634">
    <property type="term" value="C:nucleus"/>
    <property type="evidence" value="ECO:0007669"/>
    <property type="project" value="UniProtKB-SubCell"/>
</dbReference>
<evidence type="ECO:0000256" key="10">
    <source>
        <dbReference type="ARBA" id="ARBA00023242"/>
    </source>
</evidence>
<name>A0A059DBN1_EUCGR</name>
<dbReference type="OMA" id="NHDENEM"/>
<dbReference type="eggNOG" id="ENOG502QQI4">
    <property type="taxonomic scope" value="Eukaryota"/>
</dbReference>
<dbReference type="EMBL" id="KK198753">
    <property type="protein sequence ID" value="KCW87962.1"/>
    <property type="molecule type" value="Genomic_DNA"/>
</dbReference>
<gene>
    <name evidence="12" type="ORF">EUGRSUZ_A00368</name>
</gene>
<evidence type="ECO:0000256" key="9">
    <source>
        <dbReference type="ARBA" id="ARBA00023163"/>
    </source>
</evidence>
<evidence type="ECO:0000256" key="6">
    <source>
        <dbReference type="ARBA" id="ARBA00023125"/>
    </source>
</evidence>
<dbReference type="Pfam" id="PF02365">
    <property type="entry name" value="NAM"/>
    <property type="match status" value="1"/>
</dbReference>
<keyword evidence="4" id="KW-1133">Transmembrane helix</keyword>
<dbReference type="InterPro" id="IPR003441">
    <property type="entry name" value="NAC-dom"/>
</dbReference>
<dbReference type="InParanoid" id="A0A059DBN1"/>
<evidence type="ECO:0000313" key="12">
    <source>
        <dbReference type="EMBL" id="KCW87962.1"/>
    </source>
</evidence>
<dbReference type="AlphaFoldDB" id="A0A059DBN1"/>
<dbReference type="PROSITE" id="PS51005">
    <property type="entry name" value="NAC"/>
    <property type="match status" value="1"/>
</dbReference>
<comment type="subcellular location">
    <subcellularLocation>
        <location evidence="2">Membrane</location>
        <topology evidence="2">Single-pass membrane protein</topology>
    </subcellularLocation>
    <subcellularLocation>
        <location evidence="1">Nucleus</location>
    </subcellularLocation>
</comment>
<evidence type="ECO:0000259" key="11">
    <source>
        <dbReference type="PROSITE" id="PS51005"/>
    </source>
</evidence>
<dbReference type="GO" id="GO:0000976">
    <property type="term" value="F:transcription cis-regulatory region binding"/>
    <property type="evidence" value="ECO:0007669"/>
    <property type="project" value="UniProtKB-ARBA"/>
</dbReference>
<keyword evidence="6" id="KW-0238">DNA-binding</keyword>
<sequence length="308" mass="35016">MQNTISEVTRSLPPGFRFQATDEELLLDYLKPKILGQPDGRHYDMIPEIDVLEFEPWQLPSLFGHMFSGKELFFYCHLKRKYLNSNRSNRTTKAGYWKPTGEVPTIVSEDTEAQIGIRKTLVFYEGRMPKGKRTNFVMHEYLLKPKCLGNNHDENEMLPYALCRIKQKKDKKLMKGHALTISPGGYSNSHCTDTSNVSETPLNQEGDYLSFCDNLHNEVADNQEVVYAQPEMSVEELMESLPSSQPPDGILSYYNTTPAYQPQATAEEGSSSFFDFSHDNDGNEFGHGYMPSPYSNSAYYSGFDCGNV</sequence>
<dbReference type="GO" id="GO:0016020">
    <property type="term" value="C:membrane"/>
    <property type="evidence" value="ECO:0007669"/>
    <property type="project" value="UniProtKB-SubCell"/>
</dbReference>
<protein>
    <recommendedName>
        <fullName evidence="11">NAC domain-containing protein</fullName>
    </recommendedName>
</protein>
<reference evidence="12" key="1">
    <citation type="submission" date="2013-07" db="EMBL/GenBank/DDBJ databases">
        <title>The genome of Eucalyptus grandis.</title>
        <authorList>
            <person name="Schmutz J."/>
            <person name="Hayes R."/>
            <person name="Myburg A."/>
            <person name="Tuskan G."/>
            <person name="Grattapaglia D."/>
            <person name="Rokhsar D.S."/>
        </authorList>
    </citation>
    <scope>NUCLEOTIDE SEQUENCE</scope>
    <source>
        <tissue evidence="12">Leaf extractions</tissue>
    </source>
</reference>
<evidence type="ECO:0000256" key="5">
    <source>
        <dbReference type="ARBA" id="ARBA00023015"/>
    </source>
</evidence>
<feature type="domain" description="NAC" evidence="11">
    <location>
        <begin position="12"/>
        <end position="168"/>
    </location>
</feature>
<keyword evidence="8" id="KW-0010">Activator</keyword>
<proteinExistence type="predicted"/>
<accession>A0A059DBN1</accession>
<dbReference type="InterPro" id="IPR036093">
    <property type="entry name" value="NAC_dom_sf"/>
</dbReference>
<keyword evidence="7" id="KW-0472">Membrane</keyword>
<keyword evidence="9" id="KW-0804">Transcription</keyword>
<evidence type="ECO:0000256" key="8">
    <source>
        <dbReference type="ARBA" id="ARBA00023159"/>
    </source>
</evidence>
<dbReference type="SUPFAM" id="SSF101941">
    <property type="entry name" value="NAC domain"/>
    <property type="match status" value="1"/>
</dbReference>
<dbReference type="PANTHER" id="PTHR31744:SF216">
    <property type="entry name" value="NAC TRANSCRIPTION FACTOR"/>
    <property type="match status" value="1"/>
</dbReference>
<keyword evidence="5" id="KW-0805">Transcription regulation</keyword>